<dbReference type="EC" id="1.3.1.12" evidence="2"/>
<dbReference type="SUPFAM" id="SSF51735">
    <property type="entry name" value="NAD(P)-binding Rossmann-fold domains"/>
    <property type="match status" value="1"/>
</dbReference>
<dbReference type="PANTHER" id="PTHR21363:SF0">
    <property type="entry name" value="PREPHENATE DEHYDROGENASE [NADP(+)]"/>
    <property type="match status" value="1"/>
</dbReference>
<dbReference type="InterPro" id="IPR046825">
    <property type="entry name" value="PDH_C"/>
</dbReference>
<protein>
    <submittedName>
        <fullName evidence="2">Prephenate dehydrogenase</fullName>
        <ecNumber evidence="2">1.3.1.12</ecNumber>
        <ecNumber evidence="2">1.3.1.43</ecNumber>
    </submittedName>
</protein>
<dbReference type="GeneID" id="93090001"/>
<dbReference type="GO" id="GO:0004665">
    <property type="term" value="F:prephenate dehydrogenase (NADP+) activity"/>
    <property type="evidence" value="ECO:0007669"/>
    <property type="project" value="InterPro"/>
</dbReference>
<evidence type="ECO:0000313" key="3">
    <source>
        <dbReference type="Proteomes" id="UP000254920"/>
    </source>
</evidence>
<gene>
    <name evidence="2" type="primary">tyrC</name>
    <name evidence="2" type="ORF">NCTC12475_01349</name>
</gene>
<dbReference type="GO" id="GO:0070403">
    <property type="term" value="F:NAD+ binding"/>
    <property type="evidence" value="ECO:0007669"/>
    <property type="project" value="InterPro"/>
</dbReference>
<dbReference type="Gene3D" id="1.10.3660.10">
    <property type="entry name" value="6-phosphogluconate dehydrogenase C-terminal like domain"/>
    <property type="match status" value="1"/>
</dbReference>
<evidence type="ECO:0000313" key="2">
    <source>
        <dbReference type="EMBL" id="SUX11134.1"/>
    </source>
</evidence>
<reference evidence="2 3" key="1">
    <citation type="submission" date="2018-06" db="EMBL/GenBank/DDBJ databases">
        <authorList>
            <consortium name="Pathogen Informatics"/>
            <person name="Doyle S."/>
        </authorList>
    </citation>
    <scope>NUCLEOTIDE SEQUENCE [LARGE SCALE GENOMIC DNA]</scope>
    <source>
        <strain evidence="2 3">NCTC12475</strain>
    </source>
</reference>
<dbReference type="InterPro" id="IPR050812">
    <property type="entry name" value="Preph/Arog_dehydrog"/>
</dbReference>
<dbReference type="Proteomes" id="UP000254920">
    <property type="component" value="Unassembled WGS sequence"/>
</dbReference>
<accession>A0A381DKB0</accession>
<dbReference type="OrthoDB" id="9802008at2"/>
<dbReference type="EMBL" id="UFVD01000001">
    <property type="protein sequence ID" value="SUX11134.1"/>
    <property type="molecule type" value="Genomic_DNA"/>
</dbReference>
<dbReference type="Pfam" id="PF20463">
    <property type="entry name" value="PDH_C"/>
    <property type="match status" value="1"/>
</dbReference>
<dbReference type="InterPro" id="IPR046826">
    <property type="entry name" value="PDH_N"/>
</dbReference>
<dbReference type="Gene3D" id="3.40.50.720">
    <property type="entry name" value="NAD(P)-binding Rossmann-like Domain"/>
    <property type="match status" value="1"/>
</dbReference>
<dbReference type="InterPro" id="IPR003099">
    <property type="entry name" value="Prephen_DH"/>
</dbReference>
<dbReference type="InterPro" id="IPR008927">
    <property type="entry name" value="6-PGluconate_DH-like_C_sf"/>
</dbReference>
<dbReference type="NCBIfam" id="NF006307">
    <property type="entry name" value="PRK08507.1"/>
    <property type="match status" value="1"/>
</dbReference>
<dbReference type="InterPro" id="IPR036291">
    <property type="entry name" value="NAD(P)-bd_dom_sf"/>
</dbReference>
<dbReference type="PROSITE" id="PS51176">
    <property type="entry name" value="PDH_ADH"/>
    <property type="match status" value="1"/>
</dbReference>
<dbReference type="GO" id="GO:0047794">
    <property type="term" value="F:cyclohexadienyl dehydrogenase activity"/>
    <property type="evidence" value="ECO:0007669"/>
    <property type="project" value="UniProtKB-EC"/>
</dbReference>
<dbReference type="GO" id="GO:0008977">
    <property type="term" value="F:prephenate dehydrogenase (NAD+) activity"/>
    <property type="evidence" value="ECO:0007669"/>
    <property type="project" value="UniProtKB-EC"/>
</dbReference>
<dbReference type="EC" id="1.3.1.43" evidence="2"/>
<sequence>MRVGIVGLGLIGGSMGLCLKKTKIVSSIVGYDINKQNEEDALNLGLVGSIMDIDDMKKNCDIIFLAVPVEAIIKITQSFGDIDENLTIVELGSTKVEILSNVPSIIRKNFVAAHPMSGTEFSGPMAAKEDLFKDAVMVLCDMEQNSEIHRRRIVEIASHIGMKIVFMSATEHDHHAAIISHITHVISFSLANSVMKEEDIKHILALRGGSFSDMIRTAKSSPEMWSDIFKQNSENILFAINMFRKELDICENLIKHKKWDELRNWMSEARKIREIL</sequence>
<dbReference type="PANTHER" id="PTHR21363">
    <property type="entry name" value="PREPHENATE DEHYDROGENASE"/>
    <property type="match status" value="1"/>
</dbReference>
<keyword evidence="3" id="KW-1185">Reference proteome</keyword>
<dbReference type="GO" id="GO:0006571">
    <property type="term" value="P:tyrosine biosynthetic process"/>
    <property type="evidence" value="ECO:0007669"/>
    <property type="project" value="InterPro"/>
</dbReference>
<dbReference type="FunFam" id="3.40.50.720:FF:000208">
    <property type="entry name" value="Prephenate dehydrogenase"/>
    <property type="match status" value="1"/>
</dbReference>
<dbReference type="Pfam" id="PF02153">
    <property type="entry name" value="PDH_N"/>
    <property type="match status" value="1"/>
</dbReference>
<organism evidence="2 3">
    <name type="scientific">Campylobacter sputorum subsp. sputorum</name>
    <dbReference type="NCBI Taxonomy" id="32024"/>
    <lineage>
        <taxon>Bacteria</taxon>
        <taxon>Pseudomonadati</taxon>
        <taxon>Campylobacterota</taxon>
        <taxon>Epsilonproteobacteria</taxon>
        <taxon>Campylobacterales</taxon>
        <taxon>Campylobacteraceae</taxon>
        <taxon>Campylobacter</taxon>
    </lineage>
</organism>
<dbReference type="AlphaFoldDB" id="A0A381DKB0"/>
<dbReference type="RefSeq" id="WP_089181905.1">
    <property type="nucleotide sequence ID" value="NZ_CP043427.1"/>
</dbReference>
<dbReference type="STRING" id="32024.GCA_000788295_01623"/>
<keyword evidence="1 2" id="KW-0560">Oxidoreductase</keyword>
<proteinExistence type="predicted"/>
<name>A0A381DKB0_9BACT</name>
<dbReference type="SUPFAM" id="SSF48179">
    <property type="entry name" value="6-phosphogluconate dehydrogenase C-terminal domain-like"/>
    <property type="match status" value="1"/>
</dbReference>
<evidence type="ECO:0000256" key="1">
    <source>
        <dbReference type="ARBA" id="ARBA00023002"/>
    </source>
</evidence>